<name>A0A348AJF0_9FIRM</name>
<evidence type="ECO:0000313" key="6">
    <source>
        <dbReference type="Proteomes" id="UP000276437"/>
    </source>
</evidence>
<dbReference type="SUPFAM" id="SSF88713">
    <property type="entry name" value="Glycoside hydrolase/deacetylase"/>
    <property type="match status" value="1"/>
</dbReference>
<dbReference type="PANTHER" id="PTHR34216:SF3">
    <property type="entry name" value="POLY-BETA-1,6-N-ACETYL-D-GLUCOSAMINE N-DEACETYLASE"/>
    <property type="match status" value="1"/>
</dbReference>
<proteinExistence type="predicted"/>
<organism evidence="5 6">
    <name type="scientific">Methylomusa anaerophila</name>
    <dbReference type="NCBI Taxonomy" id="1930071"/>
    <lineage>
        <taxon>Bacteria</taxon>
        <taxon>Bacillati</taxon>
        <taxon>Bacillota</taxon>
        <taxon>Negativicutes</taxon>
        <taxon>Selenomonadales</taxon>
        <taxon>Sporomusaceae</taxon>
        <taxon>Methylomusa</taxon>
    </lineage>
</organism>
<evidence type="ECO:0000259" key="4">
    <source>
        <dbReference type="PROSITE" id="PS51677"/>
    </source>
</evidence>
<dbReference type="KEGG" id="mana:MAMMFC1_01869"/>
<dbReference type="RefSeq" id="WP_324332368.1">
    <property type="nucleotide sequence ID" value="NZ_DAINIT010000013.1"/>
</dbReference>
<dbReference type="InterPro" id="IPR002509">
    <property type="entry name" value="NODB_dom"/>
</dbReference>
<evidence type="ECO:0000313" key="5">
    <source>
        <dbReference type="EMBL" id="BBB91198.1"/>
    </source>
</evidence>
<comment type="subcellular location">
    <subcellularLocation>
        <location evidence="1">Secreted</location>
    </subcellularLocation>
</comment>
<reference evidence="5 6" key="1">
    <citation type="journal article" date="2018" name="Int. J. Syst. Evol. Microbiol.">
        <title>Methylomusa anaerophila gen. nov., sp. nov., an anaerobic methanol-utilizing bacterium isolated from a microbial fuel cell.</title>
        <authorList>
            <person name="Amano N."/>
            <person name="Yamamuro A."/>
            <person name="Miyahara M."/>
            <person name="Kouzuma A."/>
            <person name="Abe T."/>
            <person name="Watanabe K."/>
        </authorList>
    </citation>
    <scope>NUCLEOTIDE SEQUENCE [LARGE SCALE GENOMIC DNA]</scope>
    <source>
        <strain evidence="5 6">MMFC1</strain>
    </source>
</reference>
<accession>A0A348AJF0</accession>
<dbReference type="Gene3D" id="3.20.20.370">
    <property type="entry name" value="Glycoside hydrolase/deacetylase"/>
    <property type="match status" value="1"/>
</dbReference>
<dbReference type="InterPro" id="IPR006311">
    <property type="entry name" value="TAT_signal"/>
</dbReference>
<feature type="domain" description="NodB homology" evidence="4">
    <location>
        <begin position="94"/>
        <end position="251"/>
    </location>
</feature>
<evidence type="ECO:0000256" key="2">
    <source>
        <dbReference type="ARBA" id="ARBA00022729"/>
    </source>
</evidence>
<keyword evidence="2 3" id="KW-0732">Signal</keyword>
<dbReference type="PANTHER" id="PTHR34216">
    <property type="match status" value="1"/>
</dbReference>
<dbReference type="GO" id="GO:0005576">
    <property type="term" value="C:extracellular region"/>
    <property type="evidence" value="ECO:0007669"/>
    <property type="project" value="UniProtKB-SubCell"/>
</dbReference>
<dbReference type="Proteomes" id="UP000276437">
    <property type="component" value="Chromosome"/>
</dbReference>
<protein>
    <submittedName>
        <fullName evidence="5">Poly-beta-1,6-N-acetyl-D-glucosamine N-deacetylase</fullName>
        <ecNumber evidence="5">3.5.1.-</ecNumber>
    </submittedName>
</protein>
<gene>
    <name evidence="5" type="primary">pgaB_1</name>
    <name evidence="5" type="ORF">MAMMFC1_01869</name>
</gene>
<dbReference type="AlphaFoldDB" id="A0A348AJF0"/>
<evidence type="ECO:0000256" key="1">
    <source>
        <dbReference type="ARBA" id="ARBA00004613"/>
    </source>
</evidence>
<dbReference type="Pfam" id="PF01522">
    <property type="entry name" value="Polysacc_deac_1"/>
    <property type="match status" value="1"/>
</dbReference>
<dbReference type="EC" id="3.5.1.-" evidence="5"/>
<dbReference type="InterPro" id="IPR011330">
    <property type="entry name" value="Glyco_hydro/deAcase_b/a-brl"/>
</dbReference>
<dbReference type="CDD" id="cd10918">
    <property type="entry name" value="CE4_NodB_like_5s_6s"/>
    <property type="match status" value="1"/>
</dbReference>
<dbReference type="GO" id="GO:0016810">
    <property type="term" value="F:hydrolase activity, acting on carbon-nitrogen (but not peptide) bonds"/>
    <property type="evidence" value="ECO:0007669"/>
    <property type="project" value="InterPro"/>
</dbReference>
<dbReference type="PROSITE" id="PS51318">
    <property type="entry name" value="TAT"/>
    <property type="match status" value="1"/>
</dbReference>
<keyword evidence="5" id="KW-0378">Hydrolase</keyword>
<keyword evidence="6" id="KW-1185">Reference proteome</keyword>
<dbReference type="InterPro" id="IPR051398">
    <property type="entry name" value="Polysacch_Deacetylase"/>
</dbReference>
<evidence type="ECO:0000256" key="3">
    <source>
        <dbReference type="SAM" id="SignalP"/>
    </source>
</evidence>
<feature type="signal peptide" evidence="3">
    <location>
        <begin position="1"/>
        <end position="34"/>
    </location>
</feature>
<dbReference type="PROSITE" id="PS51677">
    <property type="entry name" value="NODB"/>
    <property type="match status" value="1"/>
</dbReference>
<feature type="chain" id="PRO_5016782137" evidence="3">
    <location>
        <begin position="35"/>
        <end position="251"/>
    </location>
</feature>
<sequence>MTSLTRRQFLQKCMLSLAAAASISYAFNFQPSQAANDTLPILLYHRIGPETDALTISPSRFKSDLQYLHENGYNTLTLAAAKDHLSGVGSITGKPVLITFDDGYLDNYANAFPLLQSFSMTASFFIITGMLDQPNRMTMSQLLEMSAAGMSFGSHTVSHRPLGNLSPAEMSQELENSKAALEDLLGKAVDSVAYPRGSYNLSTLYSSHELGYRFGLTTNTGYANSRASQLALNRIPVFRYDQPLAELLRYC</sequence>
<dbReference type="GO" id="GO:0005975">
    <property type="term" value="P:carbohydrate metabolic process"/>
    <property type="evidence" value="ECO:0007669"/>
    <property type="project" value="InterPro"/>
</dbReference>
<dbReference type="EMBL" id="AP018449">
    <property type="protein sequence ID" value="BBB91198.1"/>
    <property type="molecule type" value="Genomic_DNA"/>
</dbReference>